<dbReference type="EMBL" id="PGLV01000001">
    <property type="protein sequence ID" value="POZ56411.1"/>
    <property type="molecule type" value="Genomic_DNA"/>
</dbReference>
<comment type="caution">
    <text evidence="1">The sequence shown here is derived from an EMBL/GenBank/DDBJ whole genome shotgun (WGS) entry which is preliminary data.</text>
</comment>
<reference evidence="1 2" key="1">
    <citation type="submission" date="2017-11" db="EMBL/GenBank/DDBJ databases">
        <title>Genome sequence of Lysinibacillus sphaericus, a lignin-degrading bacteria isolated from municipal solid waste soil.</title>
        <authorList>
            <person name="Persinoti G.F."/>
            <person name="Paixao D.A."/>
            <person name="Bugg T.D."/>
            <person name="Squina F.M."/>
        </authorList>
    </citation>
    <scope>NUCLEOTIDE SEQUENCE [LARGE SCALE GENOMIC DNA]</scope>
    <source>
        <strain evidence="1 2">A1</strain>
    </source>
</reference>
<protein>
    <submittedName>
        <fullName evidence="1">Uncharacterized protein</fullName>
    </submittedName>
</protein>
<dbReference type="AlphaFoldDB" id="A0A2S5D030"/>
<organism evidence="1 2">
    <name type="scientific">Lysinibacillus sphaericus</name>
    <name type="common">Bacillus sphaericus</name>
    <dbReference type="NCBI Taxonomy" id="1421"/>
    <lineage>
        <taxon>Bacteria</taxon>
        <taxon>Bacillati</taxon>
        <taxon>Bacillota</taxon>
        <taxon>Bacilli</taxon>
        <taxon>Bacillales</taxon>
        <taxon>Bacillaceae</taxon>
        <taxon>Lysinibacillus</taxon>
    </lineage>
</organism>
<dbReference type="Proteomes" id="UP000237319">
    <property type="component" value="Unassembled WGS sequence"/>
</dbReference>
<keyword evidence="2" id="KW-1185">Reference proteome</keyword>
<accession>A0A2S5D030</accession>
<proteinExistence type="predicted"/>
<gene>
    <name evidence="1" type="ORF">LYSIN_01194</name>
</gene>
<evidence type="ECO:0000313" key="2">
    <source>
        <dbReference type="Proteomes" id="UP000237319"/>
    </source>
</evidence>
<dbReference type="RefSeq" id="WP_103976542.1">
    <property type="nucleotide sequence ID" value="NZ_PGLV01000001.1"/>
</dbReference>
<evidence type="ECO:0000313" key="1">
    <source>
        <dbReference type="EMBL" id="POZ56411.1"/>
    </source>
</evidence>
<sequence>MNLMEKVMNLNESNLQRVYQIAKSKDVYNDFLMDTFESDGSFTNSQLEEITKVCKEVAEIKQVSLI</sequence>
<name>A0A2S5D030_LYSSH</name>